<dbReference type="SMART" id="SM00382">
    <property type="entry name" value="AAA"/>
    <property type="match status" value="1"/>
</dbReference>
<dbReference type="PROSITE" id="PS50893">
    <property type="entry name" value="ABC_TRANSPORTER_2"/>
    <property type="match status" value="1"/>
</dbReference>
<dbReference type="AlphaFoldDB" id="A0A6J6CXP7"/>
<evidence type="ECO:0000313" key="5">
    <source>
        <dbReference type="EMBL" id="CAB4554983.1"/>
    </source>
</evidence>
<dbReference type="GO" id="GO:0098796">
    <property type="term" value="C:membrane protein complex"/>
    <property type="evidence" value="ECO:0007669"/>
    <property type="project" value="UniProtKB-ARBA"/>
</dbReference>
<feature type="domain" description="ABC transporter" evidence="4">
    <location>
        <begin position="6"/>
        <end position="230"/>
    </location>
</feature>
<keyword evidence="2" id="KW-0547">Nucleotide-binding</keyword>
<dbReference type="EMBL" id="CAEZSX010000071">
    <property type="protein sequence ID" value="CAB4554983.1"/>
    <property type="molecule type" value="Genomic_DNA"/>
</dbReference>
<dbReference type="GO" id="GO:0005524">
    <property type="term" value="F:ATP binding"/>
    <property type="evidence" value="ECO:0007669"/>
    <property type="project" value="UniProtKB-KW"/>
</dbReference>
<dbReference type="CDD" id="cd03255">
    <property type="entry name" value="ABC_MJ0796_LolCDE_FtsE"/>
    <property type="match status" value="1"/>
</dbReference>
<dbReference type="SUPFAM" id="SSF52540">
    <property type="entry name" value="P-loop containing nucleoside triphosphate hydrolases"/>
    <property type="match status" value="1"/>
</dbReference>
<name>A0A6J6CXP7_9ZZZZ</name>
<dbReference type="GO" id="GO:0016887">
    <property type="term" value="F:ATP hydrolysis activity"/>
    <property type="evidence" value="ECO:0007669"/>
    <property type="project" value="InterPro"/>
</dbReference>
<keyword evidence="3" id="KW-0067">ATP-binding</keyword>
<evidence type="ECO:0000256" key="1">
    <source>
        <dbReference type="ARBA" id="ARBA00022448"/>
    </source>
</evidence>
<organism evidence="5">
    <name type="scientific">freshwater metagenome</name>
    <dbReference type="NCBI Taxonomy" id="449393"/>
    <lineage>
        <taxon>unclassified sequences</taxon>
        <taxon>metagenomes</taxon>
        <taxon>ecological metagenomes</taxon>
    </lineage>
</organism>
<gene>
    <name evidence="5" type="ORF">UFOPK1537_00557</name>
</gene>
<dbReference type="InterPro" id="IPR017871">
    <property type="entry name" value="ABC_transporter-like_CS"/>
</dbReference>
<evidence type="ECO:0000256" key="3">
    <source>
        <dbReference type="ARBA" id="ARBA00022840"/>
    </source>
</evidence>
<sequence>MANEVVRLDKVRRDYLVGDQVTTALDGVDLVIERGEFVAIVGPSGSGKSTMMNLIGCLDRPSAGTVLIAGDPTNELTDNQLTSLRSKAIGFVFQQFQLLPNTTAIENVMAPLLYQGISSKQAKKSASQMLTKLGLGDRLNFDRNRLSGGQQQRVAIARALVTSPDIVLADEPTGALDSKTGAAVIDLLKDLNREGRTIVLITHDLEIAASAPRRVFLRDGLIERDERGAR</sequence>
<dbReference type="FunFam" id="3.40.50.300:FF:000032">
    <property type="entry name" value="Export ABC transporter ATP-binding protein"/>
    <property type="match status" value="1"/>
</dbReference>
<proteinExistence type="predicted"/>
<dbReference type="GO" id="GO:0022857">
    <property type="term" value="F:transmembrane transporter activity"/>
    <property type="evidence" value="ECO:0007669"/>
    <property type="project" value="TreeGrafter"/>
</dbReference>
<accession>A0A6J6CXP7</accession>
<protein>
    <submittedName>
        <fullName evidence="5">Unannotated protein</fullName>
    </submittedName>
</protein>
<reference evidence="5" key="1">
    <citation type="submission" date="2020-05" db="EMBL/GenBank/DDBJ databases">
        <authorList>
            <person name="Chiriac C."/>
            <person name="Salcher M."/>
            <person name="Ghai R."/>
            <person name="Kavagutti S V."/>
        </authorList>
    </citation>
    <scope>NUCLEOTIDE SEQUENCE</scope>
</reference>
<evidence type="ECO:0000259" key="4">
    <source>
        <dbReference type="PROSITE" id="PS50893"/>
    </source>
</evidence>
<dbReference type="InterPro" id="IPR017911">
    <property type="entry name" value="MacB-like_ATP-bd"/>
</dbReference>
<dbReference type="PROSITE" id="PS00211">
    <property type="entry name" value="ABC_TRANSPORTER_1"/>
    <property type="match status" value="1"/>
</dbReference>
<dbReference type="InterPro" id="IPR027417">
    <property type="entry name" value="P-loop_NTPase"/>
</dbReference>
<evidence type="ECO:0000256" key="2">
    <source>
        <dbReference type="ARBA" id="ARBA00022741"/>
    </source>
</evidence>
<dbReference type="PANTHER" id="PTHR24220:SF86">
    <property type="entry name" value="ABC TRANSPORTER ABCH.1"/>
    <property type="match status" value="1"/>
</dbReference>
<dbReference type="InterPro" id="IPR015854">
    <property type="entry name" value="ABC_transpr_LolD-like"/>
</dbReference>
<dbReference type="Pfam" id="PF00005">
    <property type="entry name" value="ABC_tran"/>
    <property type="match status" value="1"/>
</dbReference>
<dbReference type="GO" id="GO:0005886">
    <property type="term" value="C:plasma membrane"/>
    <property type="evidence" value="ECO:0007669"/>
    <property type="project" value="TreeGrafter"/>
</dbReference>
<keyword evidence="1" id="KW-0813">Transport</keyword>
<dbReference type="InterPro" id="IPR003593">
    <property type="entry name" value="AAA+_ATPase"/>
</dbReference>
<dbReference type="PANTHER" id="PTHR24220">
    <property type="entry name" value="IMPORT ATP-BINDING PROTEIN"/>
    <property type="match status" value="1"/>
</dbReference>
<dbReference type="Gene3D" id="3.40.50.300">
    <property type="entry name" value="P-loop containing nucleotide triphosphate hydrolases"/>
    <property type="match status" value="1"/>
</dbReference>
<dbReference type="InterPro" id="IPR003439">
    <property type="entry name" value="ABC_transporter-like_ATP-bd"/>
</dbReference>